<evidence type="ECO:0000256" key="7">
    <source>
        <dbReference type="HAMAP-Rule" id="MF_00201"/>
    </source>
</evidence>
<dbReference type="Proteomes" id="UP000774750">
    <property type="component" value="Unassembled WGS sequence"/>
</dbReference>
<sequence>MQKKTKGMILKERNIGENDRILTVLTADRGLIEVCARRSRSPKSPLTGATQVLCYSEFCLFQGKSYETVDSAEIIESFYDLRLDVVKLSLAGYFVQLCAFLSPTEENCAEVLRLLLNTCYFLEKETYSIAHLKPVFELRILSLSGFMPNVVACDRCAAYESDEMVFLPLYGRLMCKECYELSEYASPDTMCVHLHPAVLAAVRHIVFSPFEKLFSFQIPATCRRQLYDLAEVYTQMHTETELKSWTIFNTLFDRGNI</sequence>
<reference evidence="9" key="1">
    <citation type="submission" date="2020-08" db="EMBL/GenBank/DDBJ databases">
        <authorList>
            <person name="Cejkova D."/>
            <person name="Kubasova T."/>
            <person name="Jahodarova E."/>
            <person name="Rychlik I."/>
        </authorList>
    </citation>
    <scope>NUCLEOTIDE SEQUENCE</scope>
    <source>
        <strain evidence="9">An559</strain>
    </source>
</reference>
<organism evidence="9 10">
    <name type="scientific">Merdimmobilis hominis</name>
    <dbReference type="NCBI Taxonomy" id="2897707"/>
    <lineage>
        <taxon>Bacteria</taxon>
        <taxon>Bacillati</taxon>
        <taxon>Bacillota</taxon>
        <taxon>Clostridia</taxon>
        <taxon>Eubacteriales</taxon>
        <taxon>Oscillospiraceae</taxon>
        <taxon>Merdimmobilis</taxon>
    </lineage>
</organism>
<keyword evidence="10" id="KW-1185">Reference proteome</keyword>
<dbReference type="GO" id="GO:0043590">
    <property type="term" value="C:bacterial nucleoid"/>
    <property type="evidence" value="ECO:0007669"/>
    <property type="project" value="TreeGrafter"/>
</dbReference>
<evidence type="ECO:0000256" key="1">
    <source>
        <dbReference type="ARBA" id="ARBA00007452"/>
    </source>
</evidence>
<evidence type="ECO:0000256" key="6">
    <source>
        <dbReference type="ARBA" id="ARBA00033409"/>
    </source>
</evidence>
<dbReference type="EMBL" id="JACJKY010000007">
    <property type="protein sequence ID" value="MBM6920669.1"/>
    <property type="molecule type" value="Genomic_DNA"/>
</dbReference>
<dbReference type="NCBIfam" id="TIGR00613">
    <property type="entry name" value="reco"/>
    <property type="match status" value="1"/>
</dbReference>
<evidence type="ECO:0000256" key="2">
    <source>
        <dbReference type="ARBA" id="ARBA00021310"/>
    </source>
</evidence>
<evidence type="ECO:0000313" key="10">
    <source>
        <dbReference type="Proteomes" id="UP000774750"/>
    </source>
</evidence>
<dbReference type="AlphaFoldDB" id="A0A938X6Z6"/>
<evidence type="ECO:0000259" key="8">
    <source>
        <dbReference type="Pfam" id="PF11967"/>
    </source>
</evidence>
<dbReference type="Pfam" id="PF11967">
    <property type="entry name" value="RecO_N"/>
    <property type="match status" value="1"/>
</dbReference>
<dbReference type="PANTHER" id="PTHR33991">
    <property type="entry name" value="DNA REPAIR PROTEIN RECO"/>
    <property type="match status" value="1"/>
</dbReference>
<accession>A0A938X6Z6</accession>
<keyword evidence="3 7" id="KW-0227">DNA damage</keyword>
<dbReference type="Pfam" id="PF02565">
    <property type="entry name" value="RecO_C"/>
    <property type="match status" value="1"/>
</dbReference>
<comment type="function">
    <text evidence="7">Involved in DNA repair and RecF pathway recombination.</text>
</comment>
<dbReference type="PANTHER" id="PTHR33991:SF1">
    <property type="entry name" value="DNA REPAIR PROTEIN RECO"/>
    <property type="match status" value="1"/>
</dbReference>
<comment type="caution">
    <text evidence="9">The sequence shown here is derived from an EMBL/GenBank/DDBJ whole genome shotgun (WGS) entry which is preliminary data.</text>
</comment>
<dbReference type="InterPro" id="IPR022572">
    <property type="entry name" value="DNA_rep/recomb_RecO_N"/>
</dbReference>
<dbReference type="GO" id="GO:0006310">
    <property type="term" value="P:DNA recombination"/>
    <property type="evidence" value="ECO:0007669"/>
    <property type="project" value="UniProtKB-UniRule"/>
</dbReference>
<evidence type="ECO:0000313" key="9">
    <source>
        <dbReference type="EMBL" id="MBM6920669.1"/>
    </source>
</evidence>
<keyword evidence="5 7" id="KW-0234">DNA repair</keyword>
<dbReference type="InterPro" id="IPR003717">
    <property type="entry name" value="RecO"/>
</dbReference>
<evidence type="ECO:0000256" key="5">
    <source>
        <dbReference type="ARBA" id="ARBA00023204"/>
    </source>
</evidence>
<feature type="domain" description="DNA replication/recombination mediator RecO N-terminal" evidence="8">
    <location>
        <begin position="1"/>
        <end position="78"/>
    </location>
</feature>
<protein>
    <recommendedName>
        <fullName evidence="2 7">DNA repair protein RecO</fullName>
    </recommendedName>
    <alternativeName>
        <fullName evidence="6 7">Recombination protein O</fullName>
    </alternativeName>
</protein>
<dbReference type="Gene3D" id="2.40.50.140">
    <property type="entry name" value="Nucleic acid-binding proteins"/>
    <property type="match status" value="1"/>
</dbReference>
<evidence type="ECO:0000256" key="3">
    <source>
        <dbReference type="ARBA" id="ARBA00022763"/>
    </source>
</evidence>
<evidence type="ECO:0000256" key="4">
    <source>
        <dbReference type="ARBA" id="ARBA00023172"/>
    </source>
</evidence>
<dbReference type="SUPFAM" id="SSF57863">
    <property type="entry name" value="ArfGap/RecO-like zinc finger"/>
    <property type="match status" value="1"/>
</dbReference>
<dbReference type="HAMAP" id="MF_00201">
    <property type="entry name" value="RecO"/>
    <property type="match status" value="1"/>
</dbReference>
<gene>
    <name evidence="7 9" type="primary">recO</name>
    <name evidence="9" type="ORF">H6A12_05805</name>
</gene>
<dbReference type="InterPro" id="IPR012340">
    <property type="entry name" value="NA-bd_OB-fold"/>
</dbReference>
<dbReference type="InterPro" id="IPR042242">
    <property type="entry name" value="RecO_C"/>
</dbReference>
<proteinExistence type="inferred from homology"/>
<dbReference type="Gene3D" id="6.20.220.20">
    <property type="entry name" value="Recombination protein O, zinc-binding domain"/>
    <property type="match status" value="1"/>
</dbReference>
<dbReference type="GO" id="GO:0006302">
    <property type="term" value="P:double-strand break repair"/>
    <property type="evidence" value="ECO:0007669"/>
    <property type="project" value="TreeGrafter"/>
</dbReference>
<dbReference type="SUPFAM" id="SSF50249">
    <property type="entry name" value="Nucleic acid-binding proteins"/>
    <property type="match status" value="1"/>
</dbReference>
<comment type="similarity">
    <text evidence="1 7">Belongs to the RecO family.</text>
</comment>
<dbReference type="RefSeq" id="WP_204445801.1">
    <property type="nucleotide sequence ID" value="NZ_JACJKY010000007.1"/>
</dbReference>
<keyword evidence="4 7" id="KW-0233">DNA recombination</keyword>
<dbReference type="InterPro" id="IPR037278">
    <property type="entry name" value="ARFGAP/RecO"/>
</dbReference>
<name>A0A938X6Z6_9FIRM</name>
<reference evidence="9" key="2">
    <citation type="journal article" date="2021" name="Sci. Rep.">
        <title>The distribution of antibiotic resistance genes in chicken gut microbiota commensals.</title>
        <authorList>
            <person name="Juricova H."/>
            <person name="Matiasovicova J."/>
            <person name="Kubasova T."/>
            <person name="Cejkova D."/>
            <person name="Rychlik I."/>
        </authorList>
    </citation>
    <scope>NUCLEOTIDE SEQUENCE</scope>
    <source>
        <strain evidence="9">An559</strain>
    </source>
</reference>
<dbReference type="Gene3D" id="1.20.1440.120">
    <property type="entry name" value="Recombination protein O, C-terminal domain"/>
    <property type="match status" value="1"/>
</dbReference>